<feature type="region of interest" description="Disordered" evidence="1">
    <location>
        <begin position="132"/>
        <end position="155"/>
    </location>
</feature>
<evidence type="ECO:0000313" key="3">
    <source>
        <dbReference type="EMBL" id="CDW85001.1"/>
    </source>
</evidence>
<evidence type="ECO:0000259" key="2">
    <source>
        <dbReference type="PROSITE" id="PS50042"/>
    </source>
</evidence>
<sequence>MEIQQSAYQSVQSFSYYEQPVQETKVPALVGLQNQATAHYQYTNNSDLFPNPHEQKSIEAQKLNILKNVEEFQLAPFQRMMNEDHQNEYRDYHHQHHQSNNQNHNYNNHIAPQRAQSAFDMNQPIHRRVQSQAVNNSQSPNRSIANDGYPPYSKKSTINPEVKFLQKRVDDAISAFDKYKNSHFKRLDTVKQSIKKHAKFVEESQQVQQEIQLLKKVRKMTRQSYQNRIKTGGSLMDFSIFKAPNPNDFLHLDKPQKSYNFGHEESNYTTNDKRHVNLDDNDKFKQYFKHIPKYPLKSNSIKSSSRVTHRMQAETAPQTIVRESVQQVKEKKSLSRTNDLISKSIDQKQLLKINIATVKADQEILRKDQLKSMIYSLPVILAKNPHDRESIDYKFYQATNHIYHHEYDEAFEIFEQMLFGQSVSTQFQREMCDFNKAFCCFKLGQFEKAILIWERVTFFSLQILSKFNISIVHILNENYQEALETFNFAMQQQIHGFMKIDWIHLDDYNKKAVQIFNLLEKQLKPKTILGDESDTEPNLNVVKIQKKLTSIRSYFQDIKKLIPAKDSQLNTIRTQANNRTASVTNIAPSKSVSSLAPSINFKKQKSISISSDYDAFSSYQSPKKSQLAKDLDAIQKNEILIPDKKEYFPIPFEKTKRQTTSNSSRQLERQLERQQKMKQDRQQKLLQKLINPSMDELGVYQNQSENQLDGHLNSVSFMSQQNIEQLVYKQYQNSRIEETITHSNNTQTRSIYSRHKLTRKQSQLFQRKQTKKDLEVRECLNMDLIDEQIKELDQVQYPTEVQQSESTMQIEYDNQGFAIRRPHFIDKEHEIDIEKILGLNKKVELNEKEKDIQEKRKQIEKDYMIDKVMNNLEADQNSDDGDDDSLTKRNNNFLMDNFLKIYDRTPNHKNDESAEMPKTLPKLNIKKGLTSNPKSKHNQSQQSRKSGNNDSRASQRRRNSQKNVKVRGENHTDSEDERRDVVYKKRLRLTEVDQVVNFIKDRETLSINDYKLIDPFLKKLSFFAKYPVEIRRQLIMECELNITKCGDILFYQGDTSPQFYVLLRGSVKAILIKKDYGNIPIIINTYYDGKEFGEVNFYEESENLNSEMVVQLNKQKYTCEAMEDSYVICLEKDKTNKIINQNLQANFEKRIDFLKQIEIFKGMEMHVLLPLANNLITETYRLGEYILREGQQPKGLYLIFKGQCKVGSEKLNMRSKTPFSFGNKLKKQIRNFKFKGNFHDLEEKLSSDQKNQTSDRIETRESNNEPLNIAKIGNDKIMRSDKRVFQNDRIYYDEAGKRIKDHIIYKDYDYFGGRVLLIGDTQNHRIMNFDSDYDGEQSQTSFMKQSKLAITEDQSHLSVIADSSEVELLIMDRTQLSFFQEKVQKEIYHRIEKAFQPDQPYESAVVEKIKDKFREWEKYKLETVNSILKFVDSFDLLKFSYKIGYTKEEQENCRQKCIYASHFYTLIKPLIPLHINSKTYWKFSWIIYYEPSHLSSPLDIIPLYSLTSFSTSNRDPGVQGISSVLSDTQFLWIDHSRNPLSYSVIEAVWIKDH</sequence>
<dbReference type="EMBL" id="CCKQ01013353">
    <property type="protein sequence ID" value="CDW85001.1"/>
    <property type="molecule type" value="Genomic_DNA"/>
</dbReference>
<reference evidence="3 4" key="1">
    <citation type="submission" date="2014-06" db="EMBL/GenBank/DDBJ databases">
        <authorList>
            <person name="Swart Estienne"/>
        </authorList>
    </citation>
    <scope>NUCLEOTIDE SEQUENCE [LARGE SCALE GENOMIC DNA]</scope>
    <source>
        <strain evidence="3 4">130c</strain>
    </source>
</reference>
<feature type="compositionally biased region" description="Basic and acidic residues" evidence="1">
    <location>
        <begin position="666"/>
        <end position="680"/>
    </location>
</feature>
<dbReference type="InterPro" id="IPR000595">
    <property type="entry name" value="cNMP-bd_dom"/>
</dbReference>
<dbReference type="PANTHER" id="PTHR23011:SF28">
    <property type="entry name" value="CYCLIC NUCLEOTIDE-BINDING DOMAIN CONTAINING PROTEIN"/>
    <property type="match status" value="1"/>
</dbReference>
<evidence type="ECO:0000313" key="4">
    <source>
        <dbReference type="Proteomes" id="UP000039865"/>
    </source>
</evidence>
<feature type="domain" description="Cyclic nucleotide-binding" evidence="2">
    <location>
        <begin position="1159"/>
        <end position="1206"/>
    </location>
</feature>
<organism evidence="3 4">
    <name type="scientific">Stylonychia lemnae</name>
    <name type="common">Ciliate</name>
    <dbReference type="NCBI Taxonomy" id="5949"/>
    <lineage>
        <taxon>Eukaryota</taxon>
        <taxon>Sar</taxon>
        <taxon>Alveolata</taxon>
        <taxon>Ciliophora</taxon>
        <taxon>Intramacronucleata</taxon>
        <taxon>Spirotrichea</taxon>
        <taxon>Stichotrichia</taxon>
        <taxon>Sporadotrichida</taxon>
        <taxon>Oxytrichidae</taxon>
        <taxon>Stylonychinae</taxon>
        <taxon>Stylonychia</taxon>
    </lineage>
</organism>
<keyword evidence="3" id="KW-0418">Kinase</keyword>
<dbReference type="SMART" id="SM00100">
    <property type="entry name" value="cNMP"/>
    <property type="match status" value="2"/>
</dbReference>
<dbReference type="SUPFAM" id="SSF51206">
    <property type="entry name" value="cAMP-binding domain-like"/>
    <property type="match status" value="2"/>
</dbReference>
<name>A0A078ASN2_STYLE</name>
<dbReference type="InterPro" id="IPR018490">
    <property type="entry name" value="cNMP-bd_dom_sf"/>
</dbReference>
<dbReference type="Gene3D" id="2.60.120.10">
    <property type="entry name" value="Jelly Rolls"/>
    <property type="match status" value="2"/>
</dbReference>
<dbReference type="GO" id="GO:0016301">
    <property type="term" value="F:kinase activity"/>
    <property type="evidence" value="ECO:0007669"/>
    <property type="project" value="UniProtKB-KW"/>
</dbReference>
<evidence type="ECO:0000256" key="1">
    <source>
        <dbReference type="SAM" id="MobiDB-lite"/>
    </source>
</evidence>
<feature type="region of interest" description="Disordered" evidence="1">
    <location>
        <begin position="905"/>
        <end position="977"/>
    </location>
</feature>
<dbReference type="InParanoid" id="A0A078ASN2"/>
<dbReference type="Gene3D" id="1.25.40.10">
    <property type="entry name" value="Tetratricopeptide repeat domain"/>
    <property type="match status" value="1"/>
</dbReference>
<dbReference type="PROSITE" id="PS50042">
    <property type="entry name" value="CNMP_BINDING_3"/>
    <property type="match status" value="2"/>
</dbReference>
<keyword evidence="4" id="KW-1185">Reference proteome</keyword>
<dbReference type="PANTHER" id="PTHR23011">
    <property type="entry name" value="CYCLIC NUCLEOTIDE-BINDING DOMAIN CONTAINING PROTEIN"/>
    <property type="match status" value="1"/>
</dbReference>
<dbReference type="CDD" id="cd00038">
    <property type="entry name" value="CAP_ED"/>
    <property type="match status" value="2"/>
</dbReference>
<dbReference type="InterPro" id="IPR011990">
    <property type="entry name" value="TPR-like_helical_dom_sf"/>
</dbReference>
<proteinExistence type="predicted"/>
<keyword evidence="3" id="KW-0808">Transferase</keyword>
<feature type="compositionally biased region" description="Polar residues" evidence="1">
    <location>
        <begin position="132"/>
        <end position="144"/>
    </location>
</feature>
<dbReference type="SUPFAM" id="SSF48452">
    <property type="entry name" value="TPR-like"/>
    <property type="match status" value="1"/>
</dbReference>
<dbReference type="Proteomes" id="UP000039865">
    <property type="component" value="Unassembled WGS sequence"/>
</dbReference>
<dbReference type="InterPro" id="IPR014710">
    <property type="entry name" value="RmlC-like_jellyroll"/>
</dbReference>
<gene>
    <name evidence="3" type="primary">Contig16254.g17315</name>
    <name evidence="3" type="ORF">STYLEM_14071</name>
</gene>
<feature type="compositionally biased region" description="Basic and acidic residues" evidence="1">
    <location>
        <begin position="966"/>
        <end position="977"/>
    </location>
</feature>
<protein>
    <submittedName>
        <fullName evidence="3">Camp-dependent protein kinase regulatory subunit</fullName>
    </submittedName>
</protein>
<feature type="domain" description="Cyclic nucleotide-binding" evidence="2">
    <location>
        <begin position="1022"/>
        <end position="1156"/>
    </location>
</feature>
<feature type="compositionally biased region" description="Polar residues" evidence="1">
    <location>
        <begin position="929"/>
        <end position="952"/>
    </location>
</feature>
<accession>A0A078ASN2</accession>
<feature type="region of interest" description="Disordered" evidence="1">
    <location>
        <begin position="653"/>
        <end position="680"/>
    </location>
</feature>
<dbReference type="OrthoDB" id="429870at2759"/>